<comment type="caution">
    <text evidence="3">The sequence shown here is derived from an EMBL/GenBank/DDBJ whole genome shotgun (WGS) entry which is preliminary data.</text>
</comment>
<dbReference type="GO" id="GO:0006508">
    <property type="term" value="P:proteolysis"/>
    <property type="evidence" value="ECO:0007669"/>
    <property type="project" value="UniProtKB-KW"/>
</dbReference>
<sequence>MKQSEIIKRLSDKELKKQVFLSQGLLLIVGVGLSFIFFDTFADWNSIMGWKPKQILFYGVIPGLGIVLLDIFIMRIFPEKHYDDGGINKRIFKNQSIGFIFVLSSLVAISEELLFRGVLQSVFGYLIASILFAVVHFRYFTKPVLLLSIFSISFLIGYLFEVTNNLYVTIAFHFTVDFVLGLIIRFKL</sequence>
<feature type="transmembrane region" description="Helical" evidence="1">
    <location>
        <begin position="58"/>
        <end position="77"/>
    </location>
</feature>
<feature type="transmembrane region" description="Helical" evidence="1">
    <location>
        <begin position="20"/>
        <end position="38"/>
    </location>
</feature>
<keyword evidence="1" id="KW-1133">Transmembrane helix</keyword>
<feature type="transmembrane region" description="Helical" evidence="1">
    <location>
        <begin position="121"/>
        <end position="137"/>
    </location>
</feature>
<dbReference type="Proteomes" id="UP000269301">
    <property type="component" value="Unassembled WGS sequence"/>
</dbReference>
<reference evidence="3 4" key="1">
    <citation type="journal article" date="2016" name="Int. J. Syst. Evol. Microbiol.">
        <title>Oceanobacillus halophilus sp. nov., a novel moderately halophilic bacterium from a hypersaline lake.</title>
        <authorList>
            <person name="Amoozegar M.A."/>
            <person name="Bagheri M."/>
            <person name="Makhdoumi A."/>
            <person name="Nikou M.M."/>
            <person name="Fazeli S.A.S."/>
            <person name="Schumann P."/>
            <person name="Sproer C."/>
            <person name="Sanchez-Porro C."/>
            <person name="Ventosa A."/>
        </authorList>
    </citation>
    <scope>NUCLEOTIDE SEQUENCE [LARGE SCALE GENOMIC DNA]</scope>
    <source>
        <strain evidence="3 4">DSM 23996</strain>
    </source>
</reference>
<feature type="transmembrane region" description="Helical" evidence="1">
    <location>
        <begin position="166"/>
        <end position="186"/>
    </location>
</feature>
<dbReference type="GO" id="GO:0080120">
    <property type="term" value="P:CAAX-box protein maturation"/>
    <property type="evidence" value="ECO:0007669"/>
    <property type="project" value="UniProtKB-ARBA"/>
</dbReference>
<name>A0A495ACI6_9BACI</name>
<organism evidence="3 4">
    <name type="scientific">Oceanobacillus halophilus</name>
    <dbReference type="NCBI Taxonomy" id="930130"/>
    <lineage>
        <taxon>Bacteria</taxon>
        <taxon>Bacillati</taxon>
        <taxon>Bacillota</taxon>
        <taxon>Bacilli</taxon>
        <taxon>Bacillales</taxon>
        <taxon>Bacillaceae</taxon>
        <taxon>Oceanobacillus</taxon>
    </lineage>
</organism>
<keyword evidence="1" id="KW-0812">Transmembrane</keyword>
<dbReference type="AlphaFoldDB" id="A0A495ACI6"/>
<gene>
    <name evidence="3" type="ORF">D8M06_02475</name>
</gene>
<accession>A0A495ACI6</accession>
<dbReference type="GO" id="GO:0008237">
    <property type="term" value="F:metallopeptidase activity"/>
    <property type="evidence" value="ECO:0007669"/>
    <property type="project" value="UniProtKB-KW"/>
</dbReference>
<evidence type="ECO:0000256" key="1">
    <source>
        <dbReference type="SAM" id="Phobius"/>
    </source>
</evidence>
<dbReference type="InterPro" id="IPR003675">
    <property type="entry name" value="Rce1/LyrA-like_dom"/>
</dbReference>
<evidence type="ECO:0000313" key="3">
    <source>
        <dbReference type="EMBL" id="RKQ37689.1"/>
    </source>
</evidence>
<dbReference type="OrthoDB" id="1523022at2"/>
<keyword evidence="3" id="KW-0482">Metalloprotease</keyword>
<feature type="transmembrane region" description="Helical" evidence="1">
    <location>
        <begin position="97"/>
        <end position="115"/>
    </location>
</feature>
<proteinExistence type="predicted"/>
<dbReference type="RefSeq" id="WP_121202766.1">
    <property type="nucleotide sequence ID" value="NZ_RBZP01000001.1"/>
</dbReference>
<dbReference type="Pfam" id="PF02517">
    <property type="entry name" value="Rce1-like"/>
    <property type="match status" value="1"/>
</dbReference>
<protein>
    <submittedName>
        <fullName evidence="3">CPBP family intramembrane metalloprotease</fullName>
    </submittedName>
</protein>
<keyword evidence="3" id="KW-0378">Hydrolase</keyword>
<keyword evidence="1" id="KW-0472">Membrane</keyword>
<keyword evidence="4" id="KW-1185">Reference proteome</keyword>
<evidence type="ECO:0000259" key="2">
    <source>
        <dbReference type="Pfam" id="PF02517"/>
    </source>
</evidence>
<feature type="transmembrane region" description="Helical" evidence="1">
    <location>
        <begin position="144"/>
        <end position="160"/>
    </location>
</feature>
<dbReference type="EMBL" id="RBZP01000001">
    <property type="protein sequence ID" value="RKQ37689.1"/>
    <property type="molecule type" value="Genomic_DNA"/>
</dbReference>
<feature type="domain" description="CAAX prenyl protease 2/Lysostaphin resistance protein A-like" evidence="2">
    <location>
        <begin position="96"/>
        <end position="179"/>
    </location>
</feature>
<evidence type="ECO:0000313" key="4">
    <source>
        <dbReference type="Proteomes" id="UP000269301"/>
    </source>
</evidence>
<keyword evidence="3" id="KW-0645">Protease</keyword>
<dbReference type="GO" id="GO:0004175">
    <property type="term" value="F:endopeptidase activity"/>
    <property type="evidence" value="ECO:0007669"/>
    <property type="project" value="UniProtKB-ARBA"/>
</dbReference>